<dbReference type="InterPro" id="IPR036771">
    <property type="entry name" value="ATPsynth_dsu/esu_N"/>
</dbReference>
<sequence length="78" mass="8169">MMKLTIAKVDEVLFKGMAASLSCTGALGDLTILPHHAPLVTPLKKGELKVVDSEGKEIRIAVTDGILEVGGNEATVIL</sequence>
<comment type="similarity">
    <text evidence="2">Belongs to the ATPase epsilon chain family.</text>
</comment>
<keyword evidence="5" id="KW-0472">Membrane</keyword>
<evidence type="ECO:0000256" key="6">
    <source>
        <dbReference type="ARBA" id="ARBA00023196"/>
    </source>
</evidence>
<dbReference type="SUPFAM" id="SSF51344">
    <property type="entry name" value="Epsilon subunit of F1F0-ATP synthase N-terminal domain"/>
    <property type="match status" value="1"/>
</dbReference>
<dbReference type="InterPro" id="IPR020546">
    <property type="entry name" value="ATP_synth_F1_dsu/esu_N"/>
</dbReference>
<evidence type="ECO:0000313" key="8">
    <source>
        <dbReference type="EMBL" id="OHA81342.1"/>
    </source>
</evidence>
<organism evidence="8 9">
    <name type="scientific">Candidatus Yonathbacteria bacterium RIFCSPHIGHO2_02_FULL_44_14</name>
    <dbReference type="NCBI Taxonomy" id="1802724"/>
    <lineage>
        <taxon>Bacteria</taxon>
        <taxon>Candidatus Yonathiibacteriota</taxon>
    </lineage>
</organism>
<proteinExistence type="inferred from homology"/>
<protein>
    <recommendedName>
        <fullName evidence="7">ATP synthase F1 complex delta/epsilon subunit N-terminal domain-containing protein</fullName>
    </recommendedName>
</protein>
<dbReference type="InterPro" id="IPR001469">
    <property type="entry name" value="ATP_synth_F1_dsu/esu"/>
</dbReference>
<dbReference type="Gene3D" id="2.60.15.10">
    <property type="entry name" value="F0F1 ATP synthase delta/epsilon subunit, N-terminal"/>
    <property type="match status" value="1"/>
</dbReference>
<evidence type="ECO:0000256" key="2">
    <source>
        <dbReference type="ARBA" id="ARBA00005712"/>
    </source>
</evidence>
<keyword evidence="3" id="KW-0813">Transport</keyword>
<name>A0A1G2S9M0_9BACT</name>
<evidence type="ECO:0000256" key="5">
    <source>
        <dbReference type="ARBA" id="ARBA00023136"/>
    </source>
</evidence>
<dbReference type="CDD" id="cd12152">
    <property type="entry name" value="F1-ATPase_delta"/>
    <property type="match status" value="1"/>
</dbReference>
<dbReference type="EMBL" id="MHUT01000009">
    <property type="protein sequence ID" value="OHA81342.1"/>
    <property type="molecule type" value="Genomic_DNA"/>
</dbReference>
<feature type="domain" description="ATP synthase F1 complex delta/epsilon subunit N-terminal" evidence="7">
    <location>
        <begin position="2"/>
        <end position="77"/>
    </location>
</feature>
<keyword evidence="6" id="KW-0139">CF(1)</keyword>
<evidence type="ECO:0000259" key="7">
    <source>
        <dbReference type="Pfam" id="PF02823"/>
    </source>
</evidence>
<evidence type="ECO:0000256" key="3">
    <source>
        <dbReference type="ARBA" id="ARBA00022448"/>
    </source>
</evidence>
<keyword evidence="4" id="KW-0406">Ion transport</keyword>
<dbReference type="GO" id="GO:0012505">
    <property type="term" value="C:endomembrane system"/>
    <property type="evidence" value="ECO:0007669"/>
    <property type="project" value="UniProtKB-SubCell"/>
</dbReference>
<keyword evidence="6" id="KW-0066">ATP synthesis</keyword>
<comment type="caution">
    <text evidence="8">The sequence shown here is derived from an EMBL/GenBank/DDBJ whole genome shotgun (WGS) entry which is preliminary data.</text>
</comment>
<accession>A0A1G2S9M0</accession>
<dbReference type="Pfam" id="PF02823">
    <property type="entry name" value="ATP-synt_DE_N"/>
    <property type="match status" value="1"/>
</dbReference>
<evidence type="ECO:0000313" key="9">
    <source>
        <dbReference type="Proteomes" id="UP000179118"/>
    </source>
</evidence>
<gene>
    <name evidence="8" type="ORF">A3D51_02060</name>
</gene>
<dbReference type="AlphaFoldDB" id="A0A1G2S9M0"/>
<reference evidence="8 9" key="1">
    <citation type="journal article" date="2016" name="Nat. Commun.">
        <title>Thousands of microbial genomes shed light on interconnected biogeochemical processes in an aquifer system.</title>
        <authorList>
            <person name="Anantharaman K."/>
            <person name="Brown C.T."/>
            <person name="Hug L.A."/>
            <person name="Sharon I."/>
            <person name="Castelle C.J."/>
            <person name="Probst A.J."/>
            <person name="Thomas B.C."/>
            <person name="Singh A."/>
            <person name="Wilkins M.J."/>
            <person name="Karaoz U."/>
            <person name="Brodie E.L."/>
            <person name="Williams K.H."/>
            <person name="Hubbard S.S."/>
            <person name="Banfield J.F."/>
        </authorList>
    </citation>
    <scope>NUCLEOTIDE SEQUENCE [LARGE SCALE GENOMIC DNA]</scope>
</reference>
<evidence type="ECO:0000256" key="4">
    <source>
        <dbReference type="ARBA" id="ARBA00023065"/>
    </source>
</evidence>
<dbReference type="GO" id="GO:0046933">
    <property type="term" value="F:proton-transporting ATP synthase activity, rotational mechanism"/>
    <property type="evidence" value="ECO:0007669"/>
    <property type="project" value="InterPro"/>
</dbReference>
<dbReference type="GO" id="GO:0045259">
    <property type="term" value="C:proton-transporting ATP synthase complex"/>
    <property type="evidence" value="ECO:0007669"/>
    <property type="project" value="UniProtKB-KW"/>
</dbReference>
<dbReference type="Proteomes" id="UP000179118">
    <property type="component" value="Unassembled WGS sequence"/>
</dbReference>
<comment type="subcellular location">
    <subcellularLocation>
        <location evidence="1">Endomembrane system</location>
        <topology evidence="1">Peripheral membrane protein</topology>
    </subcellularLocation>
</comment>
<evidence type="ECO:0000256" key="1">
    <source>
        <dbReference type="ARBA" id="ARBA00004184"/>
    </source>
</evidence>